<accession>A0A2I1HSE2</accession>
<proteinExistence type="predicted"/>
<dbReference type="AlphaFoldDB" id="A0A2I1HSE2"/>
<evidence type="ECO:0000313" key="2">
    <source>
        <dbReference type="EMBL" id="PKY61776.1"/>
    </source>
</evidence>
<comment type="caution">
    <text evidence="2">The sequence shown here is derived from an EMBL/GenBank/DDBJ whole genome shotgun (WGS) entry which is preliminary data.</text>
</comment>
<gene>
    <name evidence="2" type="ORF">RhiirA4_432045</name>
</gene>
<keyword evidence="3" id="KW-1185">Reference proteome</keyword>
<organism evidence="2 3">
    <name type="scientific">Rhizophagus irregularis</name>
    <dbReference type="NCBI Taxonomy" id="588596"/>
    <lineage>
        <taxon>Eukaryota</taxon>
        <taxon>Fungi</taxon>
        <taxon>Fungi incertae sedis</taxon>
        <taxon>Mucoromycota</taxon>
        <taxon>Glomeromycotina</taxon>
        <taxon>Glomeromycetes</taxon>
        <taxon>Glomerales</taxon>
        <taxon>Glomeraceae</taxon>
        <taxon>Rhizophagus</taxon>
    </lineage>
</organism>
<feature type="region of interest" description="Disordered" evidence="1">
    <location>
        <begin position="36"/>
        <end position="56"/>
    </location>
</feature>
<evidence type="ECO:0000256" key="1">
    <source>
        <dbReference type="SAM" id="MobiDB-lite"/>
    </source>
</evidence>
<reference evidence="2 3" key="1">
    <citation type="submission" date="2015-10" db="EMBL/GenBank/DDBJ databases">
        <title>Genome analyses suggest a sexual origin of heterokaryosis in a supposedly ancient asexual fungus.</title>
        <authorList>
            <person name="Ropars J."/>
            <person name="Sedzielewska K."/>
            <person name="Noel J."/>
            <person name="Charron P."/>
            <person name="Farinelli L."/>
            <person name="Marton T."/>
            <person name="Kruger M."/>
            <person name="Pelin A."/>
            <person name="Brachmann A."/>
            <person name="Corradi N."/>
        </authorList>
    </citation>
    <scope>NUCLEOTIDE SEQUENCE [LARGE SCALE GENOMIC DNA]</scope>
    <source>
        <strain evidence="2 3">A4</strain>
    </source>
</reference>
<sequence>MRSKVFIEGCLKRNWFRSYIQLKIGRLVSGNIGFEGSSTKGFEESSSEEFKGSDPEEFEESIESKESLIIFITFHMGGQLLMMLIVGGRDGGGRSVRFLLFLLLYIL</sequence>
<evidence type="ECO:0000313" key="3">
    <source>
        <dbReference type="Proteomes" id="UP000234323"/>
    </source>
</evidence>
<name>A0A2I1HSE2_9GLOM</name>
<protein>
    <submittedName>
        <fullName evidence="2">Uncharacterized protein</fullName>
    </submittedName>
</protein>
<dbReference type="EMBL" id="LLXI01005853">
    <property type="protein sequence ID" value="PKY61776.1"/>
    <property type="molecule type" value="Genomic_DNA"/>
</dbReference>
<dbReference type="Proteomes" id="UP000234323">
    <property type="component" value="Unassembled WGS sequence"/>
</dbReference>